<proteinExistence type="predicted"/>
<dbReference type="Pfam" id="PF12650">
    <property type="entry name" value="DUF3784"/>
    <property type="match status" value="1"/>
</dbReference>
<dbReference type="EMBL" id="CP002987">
    <property type="protein sequence ID" value="AFA50077.1"/>
    <property type="molecule type" value="Genomic_DNA"/>
</dbReference>
<keyword evidence="3" id="KW-1185">Reference proteome</keyword>
<evidence type="ECO:0000313" key="2">
    <source>
        <dbReference type="EMBL" id="AFA50077.1"/>
    </source>
</evidence>
<sequence>MVIIGSLFIYIGWRIWKKEQITLIHRYHYEKVSAENKKPYTEKMGKAMILMGIGIALTGIADFIFHTSYCWCIFAICFIGGLVIMIVSQIKYNHGIF</sequence>
<gene>
    <name evidence="2" type="ordered locus">Awo_c33490</name>
</gene>
<reference evidence="3" key="1">
    <citation type="submission" date="2011-07" db="EMBL/GenBank/DDBJ databases">
        <title>Complete genome sequence of Acetobacterium woodii.</title>
        <authorList>
            <person name="Poehlein A."/>
            <person name="Schmidt S."/>
            <person name="Kaster A.-K."/>
            <person name="Goenrich M."/>
            <person name="Vollmers J."/>
            <person name="Thuermer A."/>
            <person name="Gottschalk G."/>
            <person name="Thauer R.K."/>
            <person name="Daniel R."/>
            <person name="Mueller V."/>
        </authorList>
    </citation>
    <scope>NUCLEOTIDE SEQUENCE [LARGE SCALE GENOMIC DNA]</scope>
    <source>
        <strain evidence="3">ATCC 29683 / DSM 1030 / JCM 2381 / KCTC 1655 / WB1</strain>
    </source>
</reference>
<feature type="transmembrane region" description="Helical" evidence="1">
    <location>
        <begin position="47"/>
        <end position="65"/>
    </location>
</feature>
<evidence type="ECO:0008006" key="4">
    <source>
        <dbReference type="Google" id="ProtNLM"/>
    </source>
</evidence>
<dbReference type="AlphaFoldDB" id="H6LKW8"/>
<name>H6LKW8_ACEWD</name>
<organism evidence="2 3">
    <name type="scientific">Acetobacterium woodii (strain ATCC 29683 / DSM 1030 / JCM 2381 / KCTC 1655 / WB1)</name>
    <dbReference type="NCBI Taxonomy" id="931626"/>
    <lineage>
        <taxon>Bacteria</taxon>
        <taxon>Bacillati</taxon>
        <taxon>Bacillota</taxon>
        <taxon>Clostridia</taxon>
        <taxon>Eubacteriales</taxon>
        <taxon>Eubacteriaceae</taxon>
        <taxon>Acetobacterium</taxon>
    </lineage>
</organism>
<keyword evidence="1" id="KW-1133">Transmembrane helix</keyword>
<keyword evidence="1" id="KW-0812">Transmembrane</keyword>
<dbReference type="eggNOG" id="ENOG50331D3">
    <property type="taxonomic scope" value="Bacteria"/>
</dbReference>
<dbReference type="HOGENOM" id="CLU_173071_0_0_9"/>
<evidence type="ECO:0000313" key="3">
    <source>
        <dbReference type="Proteomes" id="UP000007177"/>
    </source>
</evidence>
<dbReference type="KEGG" id="awo:Awo_c33490"/>
<dbReference type="InterPro" id="IPR017259">
    <property type="entry name" value="UCP037672"/>
</dbReference>
<reference evidence="2 3" key="2">
    <citation type="journal article" date="2012" name="PLoS ONE">
        <title>An ancient pathway combining carbon dioxide fixation with the generation and utilization of a sodium ion gradient for ATP synthesis.</title>
        <authorList>
            <person name="Poehlein A."/>
            <person name="Schmidt S."/>
            <person name="Kaster A.K."/>
            <person name="Goenrich M."/>
            <person name="Vollmers J."/>
            <person name="Thurmer A."/>
            <person name="Bertsch J."/>
            <person name="Schuchmann K."/>
            <person name="Voigt B."/>
            <person name="Hecker M."/>
            <person name="Daniel R."/>
            <person name="Thauer R.K."/>
            <person name="Gottschalk G."/>
            <person name="Muller V."/>
        </authorList>
    </citation>
    <scope>NUCLEOTIDE SEQUENCE [LARGE SCALE GENOMIC DNA]</scope>
    <source>
        <strain evidence="3">ATCC 29683 / DSM 1030 / JCM 2381 / KCTC 1655 / WB1</strain>
    </source>
</reference>
<protein>
    <recommendedName>
        <fullName evidence="4">DUF3784 domain-containing protein</fullName>
    </recommendedName>
</protein>
<evidence type="ECO:0000256" key="1">
    <source>
        <dbReference type="SAM" id="Phobius"/>
    </source>
</evidence>
<feature type="transmembrane region" description="Helical" evidence="1">
    <location>
        <begin position="71"/>
        <end position="90"/>
    </location>
</feature>
<keyword evidence="1" id="KW-0472">Membrane</keyword>
<dbReference type="STRING" id="931626.Awo_c33490"/>
<accession>H6LKW8</accession>
<dbReference type="Proteomes" id="UP000007177">
    <property type="component" value="Chromosome"/>
</dbReference>